<feature type="transmembrane region" description="Helical" evidence="7">
    <location>
        <begin position="75"/>
        <end position="97"/>
    </location>
</feature>
<dbReference type="GO" id="GO:0016887">
    <property type="term" value="F:ATP hydrolysis activity"/>
    <property type="evidence" value="ECO:0007669"/>
    <property type="project" value="InterPro"/>
</dbReference>
<reference evidence="9" key="1">
    <citation type="submission" date="2023-03" db="EMBL/GenBank/DDBJ databases">
        <title>Andean soil-derived lignocellulolytic bacterial consortium as a source of novel taxa and putative plastic-active enzymes.</title>
        <authorList>
            <person name="Diaz-Garcia L."/>
            <person name="Chuvochina M."/>
            <person name="Feuerriegel G."/>
            <person name="Bunk B."/>
            <person name="Sproer C."/>
            <person name="Streit W.R."/>
            <person name="Rodriguez L.M."/>
            <person name="Overmann J."/>
            <person name="Jimenez D.J."/>
        </authorList>
    </citation>
    <scope>NUCLEOTIDE SEQUENCE</scope>
    <source>
        <strain evidence="9">MAG 2441</strain>
    </source>
</reference>
<dbReference type="GO" id="GO:0005886">
    <property type="term" value="C:plasma membrane"/>
    <property type="evidence" value="ECO:0007669"/>
    <property type="project" value="UniProtKB-SubCell"/>
</dbReference>
<evidence type="ECO:0000256" key="4">
    <source>
        <dbReference type="ARBA" id="ARBA00022840"/>
    </source>
</evidence>
<dbReference type="Gene3D" id="3.40.50.300">
    <property type="entry name" value="P-loop containing nucleotide triphosphate hydrolases"/>
    <property type="match status" value="1"/>
</dbReference>
<evidence type="ECO:0000256" key="1">
    <source>
        <dbReference type="ARBA" id="ARBA00004651"/>
    </source>
</evidence>
<keyword evidence="3" id="KW-0547">Nucleotide-binding</keyword>
<dbReference type="GO" id="GO:0015421">
    <property type="term" value="F:ABC-type oligopeptide transporter activity"/>
    <property type="evidence" value="ECO:0007669"/>
    <property type="project" value="TreeGrafter"/>
</dbReference>
<accession>A0AA95F0X7</accession>
<dbReference type="PANTHER" id="PTHR43394">
    <property type="entry name" value="ATP-DEPENDENT PERMEASE MDL1, MITOCHONDRIAL"/>
    <property type="match status" value="1"/>
</dbReference>
<sequence>MSSVDQTQTKQKKTMKEIIDNNLFLLKFAYRNAPFFIFFTCFYNAFQSIVIYIEHTLGIKYITDAIQYHKPFSKVIQYIIFICVLIIVSIALGRWFWHVIQAKGLEKLNLALKTELYEKAAAIDLACYDDPEYYNEFVLSINEVNNQIKKLIDQLSKLCSSVALLFVVGGFFLFMDKVGLIFVAVVVISTLFVSMKVNKLRFEMRLAMNAVERKRSYMKRVFYLADYAKEIRLNRISPKLLTDFTQTNLGIREIVQQRSKKLIWYSFLQECVCRNLVLDGLYLLYICYMTLVKHAFSYGGAVALARSVWSLNESLQGLSGLVSQVQENSLYIAKIRKFMAYEQTVVEQEHPLEIPKQPGLLELNNVSFSYPSEEGYTLRNISLKIRPHEKIALVGYNGAGKTTLIKLLMRLYDVSDGQIRVDGKDIREYQLEPYRRSYGTVFQDYQLFAATIAQNVMMDEVAVPIREEQANTIAVALAGSGFTDRLDQMEHGIHTALTREFDESGTNLSGGEAQKIAIARVFAKSCPYIILDEPSSALDPISEYHMNQSMLDAAKDKTVIFISHRLSTTRMADRIYMLEHGQIIEEGTHDELMDLNGKYAEMFNLQAEKYRMVSAQGRQVV</sequence>
<gene>
    <name evidence="9" type="ORF">P0Y55_09305</name>
</gene>
<name>A0AA95F0X7_9BACL</name>
<dbReference type="Proteomes" id="UP001178662">
    <property type="component" value="Chromosome"/>
</dbReference>
<comment type="subcellular location">
    <subcellularLocation>
        <location evidence="1">Cell membrane</location>
        <topology evidence="1">Multi-pass membrane protein</topology>
    </subcellularLocation>
</comment>
<dbReference type="InterPro" id="IPR003439">
    <property type="entry name" value="ABC_transporter-like_ATP-bd"/>
</dbReference>
<evidence type="ECO:0000256" key="5">
    <source>
        <dbReference type="ARBA" id="ARBA00022989"/>
    </source>
</evidence>
<evidence type="ECO:0000313" key="9">
    <source>
        <dbReference type="EMBL" id="WEK56222.1"/>
    </source>
</evidence>
<evidence type="ECO:0000259" key="8">
    <source>
        <dbReference type="PROSITE" id="PS50893"/>
    </source>
</evidence>
<keyword evidence="5 7" id="KW-1133">Transmembrane helix</keyword>
<dbReference type="InterPro" id="IPR036640">
    <property type="entry name" value="ABC1_TM_sf"/>
</dbReference>
<feature type="transmembrane region" description="Helical" evidence="7">
    <location>
        <begin position="35"/>
        <end position="55"/>
    </location>
</feature>
<dbReference type="PANTHER" id="PTHR43394:SF1">
    <property type="entry name" value="ATP-BINDING CASSETTE SUB-FAMILY B MEMBER 10, MITOCHONDRIAL"/>
    <property type="match status" value="1"/>
</dbReference>
<keyword evidence="2 7" id="KW-0812">Transmembrane</keyword>
<dbReference type="SUPFAM" id="SSF90123">
    <property type="entry name" value="ABC transporter transmembrane region"/>
    <property type="match status" value="1"/>
</dbReference>
<dbReference type="GO" id="GO:0005524">
    <property type="term" value="F:ATP binding"/>
    <property type="evidence" value="ECO:0007669"/>
    <property type="project" value="UniProtKB-KW"/>
</dbReference>
<dbReference type="Gene3D" id="1.20.1560.10">
    <property type="entry name" value="ABC transporter type 1, transmembrane domain"/>
    <property type="match status" value="1"/>
</dbReference>
<dbReference type="EMBL" id="CP119317">
    <property type="protein sequence ID" value="WEK56222.1"/>
    <property type="molecule type" value="Genomic_DNA"/>
</dbReference>
<dbReference type="InterPro" id="IPR039421">
    <property type="entry name" value="Type_1_exporter"/>
</dbReference>
<evidence type="ECO:0000313" key="10">
    <source>
        <dbReference type="Proteomes" id="UP001178662"/>
    </source>
</evidence>
<evidence type="ECO:0000256" key="2">
    <source>
        <dbReference type="ARBA" id="ARBA00022692"/>
    </source>
</evidence>
<keyword evidence="10" id="KW-1185">Reference proteome</keyword>
<dbReference type="PROSITE" id="PS50893">
    <property type="entry name" value="ABC_TRANSPORTER_2"/>
    <property type="match status" value="1"/>
</dbReference>
<dbReference type="AlphaFoldDB" id="A0AA95F0X7"/>
<feature type="transmembrane region" description="Helical" evidence="7">
    <location>
        <begin position="180"/>
        <end position="198"/>
    </location>
</feature>
<dbReference type="InterPro" id="IPR003593">
    <property type="entry name" value="AAA+_ATPase"/>
</dbReference>
<keyword evidence="4 9" id="KW-0067">ATP-binding</keyword>
<dbReference type="PROSITE" id="PS00211">
    <property type="entry name" value="ABC_TRANSPORTER_1"/>
    <property type="match status" value="1"/>
</dbReference>
<feature type="domain" description="ABC transporter" evidence="8">
    <location>
        <begin position="361"/>
        <end position="605"/>
    </location>
</feature>
<dbReference type="SUPFAM" id="SSF52540">
    <property type="entry name" value="P-loop containing nucleoside triphosphate hydrolases"/>
    <property type="match status" value="1"/>
</dbReference>
<protein>
    <submittedName>
        <fullName evidence="9">ABC transporter ATP-binding protein</fullName>
    </submittedName>
</protein>
<evidence type="ECO:0000256" key="6">
    <source>
        <dbReference type="ARBA" id="ARBA00023136"/>
    </source>
</evidence>
<dbReference type="SMART" id="SM00382">
    <property type="entry name" value="AAA"/>
    <property type="match status" value="1"/>
</dbReference>
<evidence type="ECO:0000256" key="7">
    <source>
        <dbReference type="SAM" id="Phobius"/>
    </source>
</evidence>
<feature type="transmembrane region" description="Helical" evidence="7">
    <location>
        <begin position="155"/>
        <end position="174"/>
    </location>
</feature>
<proteinExistence type="predicted"/>
<evidence type="ECO:0000256" key="3">
    <source>
        <dbReference type="ARBA" id="ARBA00022741"/>
    </source>
</evidence>
<organism evidence="9 10">
    <name type="scientific">Candidatus Cohnella colombiensis</name>
    <dbReference type="NCBI Taxonomy" id="3121368"/>
    <lineage>
        <taxon>Bacteria</taxon>
        <taxon>Bacillati</taxon>
        <taxon>Bacillota</taxon>
        <taxon>Bacilli</taxon>
        <taxon>Bacillales</taxon>
        <taxon>Paenibacillaceae</taxon>
        <taxon>Cohnella</taxon>
    </lineage>
</organism>
<keyword evidence="6 7" id="KW-0472">Membrane</keyword>
<dbReference type="InterPro" id="IPR017871">
    <property type="entry name" value="ABC_transporter-like_CS"/>
</dbReference>
<dbReference type="Pfam" id="PF00005">
    <property type="entry name" value="ABC_tran"/>
    <property type="match status" value="1"/>
</dbReference>
<dbReference type="InterPro" id="IPR027417">
    <property type="entry name" value="P-loop_NTPase"/>
</dbReference>